<dbReference type="AlphaFoldDB" id="A0A853FIY0"/>
<protein>
    <submittedName>
        <fullName evidence="6">Chloride channel protein</fullName>
    </submittedName>
</protein>
<feature type="transmembrane region" description="Helical" evidence="5">
    <location>
        <begin position="51"/>
        <end position="75"/>
    </location>
</feature>
<feature type="transmembrane region" description="Helical" evidence="5">
    <location>
        <begin position="266"/>
        <end position="287"/>
    </location>
</feature>
<dbReference type="GO" id="GO:0015108">
    <property type="term" value="F:chloride transmembrane transporter activity"/>
    <property type="evidence" value="ECO:0007669"/>
    <property type="project" value="InterPro"/>
</dbReference>
<keyword evidence="2 5" id="KW-0812">Transmembrane</keyword>
<feature type="transmembrane region" description="Helical" evidence="5">
    <location>
        <begin position="149"/>
        <end position="174"/>
    </location>
</feature>
<dbReference type="PANTHER" id="PTHR43427">
    <property type="entry name" value="CHLORIDE CHANNEL PROTEIN CLC-E"/>
    <property type="match status" value="1"/>
</dbReference>
<feature type="transmembrane region" description="Helical" evidence="5">
    <location>
        <begin position="340"/>
        <end position="364"/>
    </location>
</feature>
<comment type="subcellular location">
    <subcellularLocation>
        <location evidence="1">Membrane</location>
        <topology evidence="1">Multi-pass membrane protein</topology>
    </subcellularLocation>
</comment>
<dbReference type="GO" id="GO:0016020">
    <property type="term" value="C:membrane"/>
    <property type="evidence" value="ECO:0007669"/>
    <property type="project" value="UniProtKB-SubCell"/>
</dbReference>
<keyword evidence="7" id="KW-1185">Reference proteome</keyword>
<proteinExistence type="predicted"/>
<keyword evidence="3 5" id="KW-1133">Transmembrane helix</keyword>
<keyword evidence="4 5" id="KW-0472">Membrane</keyword>
<feature type="transmembrane region" description="Helical" evidence="5">
    <location>
        <begin position="307"/>
        <end position="328"/>
    </location>
</feature>
<evidence type="ECO:0000256" key="2">
    <source>
        <dbReference type="ARBA" id="ARBA00022692"/>
    </source>
</evidence>
<feature type="transmembrane region" description="Helical" evidence="5">
    <location>
        <begin position="186"/>
        <end position="204"/>
    </location>
</feature>
<evidence type="ECO:0000256" key="5">
    <source>
        <dbReference type="SAM" id="Phobius"/>
    </source>
</evidence>
<dbReference type="PRINTS" id="PR00762">
    <property type="entry name" value="CLCHANNEL"/>
</dbReference>
<dbReference type="EMBL" id="JACCEW010000006">
    <property type="protein sequence ID" value="NYT38700.1"/>
    <property type="molecule type" value="Genomic_DNA"/>
</dbReference>
<dbReference type="InterPro" id="IPR014743">
    <property type="entry name" value="Cl-channel_core"/>
</dbReference>
<dbReference type="Gene3D" id="1.10.3080.10">
    <property type="entry name" value="Clc chloride channel"/>
    <property type="match status" value="1"/>
</dbReference>
<organism evidence="6 7">
    <name type="scientific">Allopusillimonas soli</name>
    <dbReference type="NCBI Taxonomy" id="659016"/>
    <lineage>
        <taxon>Bacteria</taxon>
        <taxon>Pseudomonadati</taxon>
        <taxon>Pseudomonadota</taxon>
        <taxon>Betaproteobacteria</taxon>
        <taxon>Burkholderiales</taxon>
        <taxon>Alcaligenaceae</taxon>
        <taxon>Allopusillimonas</taxon>
    </lineage>
</organism>
<evidence type="ECO:0000313" key="6">
    <source>
        <dbReference type="EMBL" id="NYT38700.1"/>
    </source>
</evidence>
<sequence>MPRINLVEPAVMLATVLQWLFLATITGVIVGTGTSVFLHGLFFLTDSTAGIPLWLQMVLLPIGGLLNGLLLYYGYRLNSTGLKDSAIAAVHTQAGRMPFKTLAIKPVAAIITLACGGSAGKEGPCSHIGGTLASGLGRLFHLNPELQKRLVACGVSAGFASVFGTPIAGAIYGVEVLAAGRIRHDFIFPAIIAGVSSFQISKFWGIPYSYYQLHLLPDFSEALFLKTIAIGIACGLAAWLFVDMVRVSHRLFDALRRRMNLWPPMLPFLGGVLLAVLILFVPTDYLGLSLPLMDSALAGDVMPSFGFFWKTLLVAITLGSGFYGGIVTPQFVIGAVTGGALAPLLGMSPALGAAVGLVAVVAAASNTPVAAILMGVELFGGVAGTGYVAGAAIAAYLIIGHRSVYPDQLLAYPKSSWIQLQSGLPMGQEKVRLSYGLLRGISRFRLGRRLERLFRRHR</sequence>
<feature type="transmembrane region" description="Helical" evidence="5">
    <location>
        <begin position="20"/>
        <end position="44"/>
    </location>
</feature>
<feature type="transmembrane region" description="Helical" evidence="5">
    <location>
        <begin position="370"/>
        <end position="399"/>
    </location>
</feature>
<comment type="caution">
    <text evidence="6">The sequence shown here is derived from an EMBL/GenBank/DDBJ whole genome shotgun (WGS) entry which is preliminary data.</text>
</comment>
<evidence type="ECO:0000256" key="1">
    <source>
        <dbReference type="ARBA" id="ARBA00004141"/>
    </source>
</evidence>
<gene>
    <name evidence="6" type="ORF">H0A68_17615</name>
</gene>
<dbReference type="InterPro" id="IPR050368">
    <property type="entry name" value="ClC-type_chloride_channel"/>
</dbReference>
<evidence type="ECO:0000256" key="3">
    <source>
        <dbReference type="ARBA" id="ARBA00022989"/>
    </source>
</evidence>
<dbReference type="RefSeq" id="WP_167668968.1">
    <property type="nucleotide sequence ID" value="NZ_JACCEW010000006.1"/>
</dbReference>
<accession>A0A853FIY0</accession>
<dbReference type="PANTHER" id="PTHR43427:SF12">
    <property type="entry name" value="CHLORIDE TRANSPORTER"/>
    <property type="match status" value="1"/>
</dbReference>
<feature type="transmembrane region" description="Helical" evidence="5">
    <location>
        <begin position="224"/>
        <end position="245"/>
    </location>
</feature>
<evidence type="ECO:0000313" key="7">
    <source>
        <dbReference type="Proteomes" id="UP000580517"/>
    </source>
</evidence>
<dbReference type="Pfam" id="PF00654">
    <property type="entry name" value="Voltage_CLC"/>
    <property type="match status" value="1"/>
</dbReference>
<dbReference type="InterPro" id="IPR001807">
    <property type="entry name" value="ClC"/>
</dbReference>
<dbReference type="Proteomes" id="UP000580517">
    <property type="component" value="Unassembled WGS sequence"/>
</dbReference>
<name>A0A853FIY0_9BURK</name>
<evidence type="ECO:0000256" key="4">
    <source>
        <dbReference type="ARBA" id="ARBA00023136"/>
    </source>
</evidence>
<reference evidence="6 7" key="1">
    <citation type="submission" date="2020-07" db="EMBL/GenBank/DDBJ databases">
        <title>Taxonomic revisions and descriptions of new bacterial species based on genomic comparisons in the high-G+C-content subgroup of the family Alcaligenaceae.</title>
        <authorList>
            <person name="Szabo A."/>
            <person name="Felfoldi T."/>
        </authorList>
    </citation>
    <scope>NUCLEOTIDE SEQUENCE [LARGE SCALE GENOMIC DNA]</scope>
    <source>
        <strain evidence="6 7">DSM 25264</strain>
    </source>
</reference>
<dbReference type="SUPFAM" id="SSF81340">
    <property type="entry name" value="Clc chloride channel"/>
    <property type="match status" value="1"/>
</dbReference>